<accession>A0ABV3X032</accession>
<keyword evidence="9" id="KW-1185">Reference proteome</keyword>
<dbReference type="PANTHER" id="PTHR33751">
    <property type="entry name" value="CBB3-TYPE CYTOCHROME C OXIDASE SUBUNIT FIXP"/>
    <property type="match status" value="1"/>
</dbReference>
<evidence type="ECO:0000256" key="6">
    <source>
        <dbReference type="PROSITE-ProRule" id="PRU00433"/>
    </source>
</evidence>
<dbReference type="EMBL" id="JAZHFV010000011">
    <property type="protein sequence ID" value="MEX4010293.1"/>
    <property type="molecule type" value="Genomic_DNA"/>
</dbReference>
<keyword evidence="1" id="KW-0813">Transport</keyword>
<dbReference type="InterPro" id="IPR009056">
    <property type="entry name" value="Cyt_c-like_dom"/>
</dbReference>
<dbReference type="Pfam" id="PF13442">
    <property type="entry name" value="Cytochrome_CBB3"/>
    <property type="match status" value="1"/>
</dbReference>
<gene>
    <name evidence="8" type="ORF">V1479_23520</name>
</gene>
<evidence type="ECO:0000256" key="5">
    <source>
        <dbReference type="ARBA" id="ARBA00023004"/>
    </source>
</evidence>
<feature type="domain" description="Cytochrome c" evidence="7">
    <location>
        <begin position="160"/>
        <end position="239"/>
    </location>
</feature>
<sequence>MALGAAFVLSGAYNVAASVRHFDITNKLIKLTLRRSIDTHSAFVKVPNLDDADLVRLGARHFANGCQPCHAAPGSRQNPIVAGMYPSAPPLGAKVDDWEQDELFWIVRHGLKFTGMPQWAGDGRDDEVWAVVAFLRELPGMSEQRYNELAGSAGSRSGFTLEVADDELFAQCITCHGDDATPPVSAIVPSLNGQKPAYLRRALEEYALDLRQSGMMEPLAAALSSEQIVDLSGRFAGMARQPHGRETPEEGSASARERGKQIAMQGIPRQNVPACSSCHGGASAPTFPSVAGLSKTYLATQLRLFRKGTRGGSAYGQIMQSVAQKLTDAQIDDVSAYLAAEMALPSSEATAHAEPTR</sequence>
<protein>
    <submittedName>
        <fullName evidence="8">C-type cytochrome</fullName>
    </submittedName>
</protein>
<proteinExistence type="predicted"/>
<dbReference type="RefSeq" id="WP_368805004.1">
    <property type="nucleotide sequence ID" value="NZ_JAZHFV010000011.1"/>
</dbReference>
<evidence type="ECO:0000256" key="1">
    <source>
        <dbReference type="ARBA" id="ARBA00022448"/>
    </source>
</evidence>
<evidence type="ECO:0000259" key="7">
    <source>
        <dbReference type="PROSITE" id="PS51007"/>
    </source>
</evidence>
<dbReference type="SUPFAM" id="SSF46626">
    <property type="entry name" value="Cytochrome c"/>
    <property type="match status" value="3"/>
</dbReference>
<evidence type="ECO:0000313" key="9">
    <source>
        <dbReference type="Proteomes" id="UP001559025"/>
    </source>
</evidence>
<evidence type="ECO:0000313" key="8">
    <source>
        <dbReference type="EMBL" id="MEX4010293.1"/>
    </source>
</evidence>
<dbReference type="InterPro" id="IPR036909">
    <property type="entry name" value="Cyt_c-like_dom_sf"/>
</dbReference>
<organism evidence="8 9">
    <name type="scientific">Neoaquamicrobium sediminum</name>
    <dbReference type="NCBI Taxonomy" id="1849104"/>
    <lineage>
        <taxon>Bacteria</taxon>
        <taxon>Pseudomonadati</taxon>
        <taxon>Pseudomonadota</taxon>
        <taxon>Alphaproteobacteria</taxon>
        <taxon>Hyphomicrobiales</taxon>
        <taxon>Phyllobacteriaceae</taxon>
        <taxon>Neoaquamicrobium</taxon>
    </lineage>
</organism>
<dbReference type="Proteomes" id="UP001559025">
    <property type="component" value="Unassembled WGS sequence"/>
</dbReference>
<keyword evidence="5 6" id="KW-0408">Iron</keyword>
<dbReference type="PANTHER" id="PTHR33751:SF9">
    <property type="entry name" value="CYTOCHROME C4"/>
    <property type="match status" value="1"/>
</dbReference>
<dbReference type="Pfam" id="PF00034">
    <property type="entry name" value="Cytochrom_C"/>
    <property type="match status" value="1"/>
</dbReference>
<evidence type="ECO:0000256" key="4">
    <source>
        <dbReference type="ARBA" id="ARBA00022982"/>
    </source>
</evidence>
<reference evidence="8 9" key="1">
    <citation type="submission" date="2024-01" db="EMBL/GenBank/DDBJ databases">
        <title>New evidence supports the origin of RcGTA from prophage.</title>
        <authorList>
            <person name="Xu Y."/>
            <person name="Liu B."/>
            <person name="Chen F."/>
        </authorList>
    </citation>
    <scope>NUCLEOTIDE SEQUENCE [LARGE SCALE GENOMIC DNA]</scope>
    <source>
        <strain evidence="8 9">CBW1107-2</strain>
    </source>
</reference>
<dbReference type="InterPro" id="IPR050597">
    <property type="entry name" value="Cytochrome_c_Oxidase_Subunit"/>
</dbReference>
<feature type="domain" description="Cytochrome c" evidence="7">
    <location>
        <begin position="254"/>
        <end position="342"/>
    </location>
</feature>
<dbReference type="Gene3D" id="1.10.760.10">
    <property type="entry name" value="Cytochrome c-like domain"/>
    <property type="match status" value="3"/>
</dbReference>
<dbReference type="PROSITE" id="PS51007">
    <property type="entry name" value="CYTC"/>
    <property type="match status" value="3"/>
</dbReference>
<feature type="domain" description="Cytochrome c" evidence="7">
    <location>
        <begin position="53"/>
        <end position="139"/>
    </location>
</feature>
<keyword evidence="2 6" id="KW-0349">Heme</keyword>
<name>A0ABV3X032_9HYPH</name>
<evidence type="ECO:0000256" key="2">
    <source>
        <dbReference type="ARBA" id="ARBA00022617"/>
    </source>
</evidence>
<evidence type="ECO:0000256" key="3">
    <source>
        <dbReference type="ARBA" id="ARBA00022723"/>
    </source>
</evidence>
<comment type="caution">
    <text evidence="8">The sequence shown here is derived from an EMBL/GenBank/DDBJ whole genome shotgun (WGS) entry which is preliminary data.</text>
</comment>
<keyword evidence="4" id="KW-0249">Electron transport</keyword>
<keyword evidence="3 6" id="KW-0479">Metal-binding</keyword>